<dbReference type="Pfam" id="PF07690">
    <property type="entry name" value="MFS_1"/>
    <property type="match status" value="1"/>
</dbReference>
<protein>
    <recommendedName>
        <fullName evidence="7">Major facilitator superfamily (MFS) profile domain-containing protein</fullName>
    </recommendedName>
</protein>
<gene>
    <name evidence="8" type="ORF">DXG03_004017</name>
</gene>
<evidence type="ECO:0000256" key="1">
    <source>
        <dbReference type="ARBA" id="ARBA00004141"/>
    </source>
</evidence>
<feature type="transmembrane region" description="Helical" evidence="6">
    <location>
        <begin position="116"/>
        <end position="138"/>
    </location>
</feature>
<dbReference type="InterPro" id="IPR011701">
    <property type="entry name" value="MFS"/>
</dbReference>
<feature type="region of interest" description="Disordered" evidence="5">
    <location>
        <begin position="1"/>
        <end position="37"/>
    </location>
</feature>
<evidence type="ECO:0000313" key="8">
    <source>
        <dbReference type="EMBL" id="KAG5641877.1"/>
    </source>
</evidence>
<feature type="transmembrane region" description="Helical" evidence="6">
    <location>
        <begin position="384"/>
        <end position="405"/>
    </location>
</feature>
<reference evidence="8" key="2">
    <citation type="submission" date="2021-10" db="EMBL/GenBank/DDBJ databases">
        <title>Phylogenomics reveals ancestral predisposition of the termite-cultivated fungus Termitomyces towards a domesticated lifestyle.</title>
        <authorList>
            <person name="Auxier B."/>
            <person name="Grum-Grzhimaylo A."/>
            <person name="Cardenas M.E."/>
            <person name="Lodge J.D."/>
            <person name="Laessoe T."/>
            <person name="Pedersen O."/>
            <person name="Smith M.E."/>
            <person name="Kuyper T.W."/>
            <person name="Franco-Molano E.A."/>
            <person name="Baroni T.J."/>
            <person name="Aanen D.K."/>
        </authorList>
    </citation>
    <scope>NUCLEOTIDE SEQUENCE</scope>
    <source>
        <strain evidence="8">AP01</strain>
        <tissue evidence="8">Mycelium</tissue>
    </source>
</reference>
<evidence type="ECO:0000256" key="6">
    <source>
        <dbReference type="SAM" id="Phobius"/>
    </source>
</evidence>
<keyword evidence="4 6" id="KW-0472">Membrane</keyword>
<dbReference type="InterPro" id="IPR036259">
    <property type="entry name" value="MFS_trans_sf"/>
</dbReference>
<accession>A0A9P7G7H2</accession>
<organism evidence="8 9">
    <name type="scientific">Asterophora parasitica</name>
    <dbReference type="NCBI Taxonomy" id="117018"/>
    <lineage>
        <taxon>Eukaryota</taxon>
        <taxon>Fungi</taxon>
        <taxon>Dikarya</taxon>
        <taxon>Basidiomycota</taxon>
        <taxon>Agaricomycotina</taxon>
        <taxon>Agaricomycetes</taxon>
        <taxon>Agaricomycetidae</taxon>
        <taxon>Agaricales</taxon>
        <taxon>Tricholomatineae</taxon>
        <taxon>Lyophyllaceae</taxon>
        <taxon>Asterophora</taxon>
    </lineage>
</organism>
<sequence>MPDETSPLLRSETATNNSSYVEDGANTPDTQSEETQTESRKSYLTFIIPMSIGIFLSALDATIVVSSYAAIGSELNQLQSTSWIATSYMLTTTTFQPFVVSIIMSDVIPLRLRGTWQGIINIIWTIGSAAGAPLGGFLVDSIGWRWAFLIQVPIAISAFVAVSFALHLPKLENSDFYAKLKRVDFAGSLTLIVTIFALLFGLDRGGNVSWSDPQTRVALGSSLVFFIIFGLIEFRVASEPFAPKHIIFNQSLIAAYLVNFFGVTAALSQIFYVSLYLQAVQGKSASAAGLWLVLAVGGGMIGSLGGGLTIQATGKFYLITVGSYALQFLGSSVVSVSTGVLVHSVILIGAGLFVSSVGNGSGVTTTLIALIANAGQADQAVATAVSYLFRSLGAVVGVSVGSTIVQETLRTYLRKHLTGLDIEEIILHVRESLSYLDKLDPATLVVVREGYAQAVQVTLAFSVAMSACAFVSSAFIKEKALAK</sequence>
<dbReference type="Gene3D" id="1.20.1250.20">
    <property type="entry name" value="MFS general substrate transporter like domains"/>
    <property type="match status" value="1"/>
</dbReference>
<evidence type="ECO:0000256" key="4">
    <source>
        <dbReference type="ARBA" id="ARBA00023136"/>
    </source>
</evidence>
<comment type="caution">
    <text evidence="8">The sequence shown here is derived from an EMBL/GenBank/DDBJ whole genome shotgun (WGS) entry which is preliminary data.</text>
</comment>
<dbReference type="PANTHER" id="PTHR23501:SF84">
    <property type="entry name" value="VACUOLAR MEMBRANE AMINO ACID UPTAKE TRANSPORTER FNX2"/>
    <property type="match status" value="1"/>
</dbReference>
<evidence type="ECO:0000256" key="5">
    <source>
        <dbReference type="SAM" id="MobiDB-lite"/>
    </source>
</evidence>
<feature type="transmembrane region" description="Helical" evidence="6">
    <location>
        <begin position="185"/>
        <end position="202"/>
    </location>
</feature>
<dbReference type="PANTHER" id="PTHR23501">
    <property type="entry name" value="MAJOR FACILITATOR SUPERFAMILY"/>
    <property type="match status" value="1"/>
</dbReference>
<name>A0A9P7G7H2_9AGAR</name>
<comment type="subcellular location">
    <subcellularLocation>
        <location evidence="1">Membrane</location>
        <topology evidence="1">Multi-pass membrane protein</topology>
    </subcellularLocation>
</comment>
<keyword evidence="2 6" id="KW-0812">Transmembrane</keyword>
<evidence type="ECO:0000313" key="9">
    <source>
        <dbReference type="Proteomes" id="UP000775547"/>
    </source>
</evidence>
<feature type="transmembrane region" description="Helical" evidence="6">
    <location>
        <begin position="289"/>
        <end position="310"/>
    </location>
</feature>
<reference evidence="8" key="1">
    <citation type="submission" date="2020-07" db="EMBL/GenBank/DDBJ databases">
        <authorList>
            <person name="Nieuwenhuis M."/>
            <person name="Van De Peppel L.J.J."/>
        </authorList>
    </citation>
    <scope>NUCLEOTIDE SEQUENCE</scope>
    <source>
        <strain evidence="8">AP01</strain>
        <tissue evidence="8">Mycelium</tissue>
    </source>
</reference>
<dbReference type="SUPFAM" id="SSF103473">
    <property type="entry name" value="MFS general substrate transporter"/>
    <property type="match status" value="1"/>
</dbReference>
<feature type="transmembrane region" description="Helical" evidence="6">
    <location>
        <begin position="317"/>
        <end position="340"/>
    </location>
</feature>
<dbReference type="Proteomes" id="UP000775547">
    <property type="component" value="Unassembled WGS sequence"/>
</dbReference>
<keyword evidence="9" id="KW-1185">Reference proteome</keyword>
<feature type="transmembrane region" description="Helical" evidence="6">
    <location>
        <begin position="454"/>
        <end position="476"/>
    </location>
</feature>
<evidence type="ECO:0000256" key="2">
    <source>
        <dbReference type="ARBA" id="ARBA00022692"/>
    </source>
</evidence>
<dbReference type="OrthoDB" id="3437016at2759"/>
<dbReference type="AlphaFoldDB" id="A0A9P7G7H2"/>
<proteinExistence type="predicted"/>
<feature type="transmembrane region" description="Helical" evidence="6">
    <location>
        <begin position="83"/>
        <end position="104"/>
    </location>
</feature>
<feature type="transmembrane region" description="Helical" evidence="6">
    <location>
        <begin position="346"/>
        <end position="372"/>
    </location>
</feature>
<feature type="transmembrane region" description="Helical" evidence="6">
    <location>
        <begin position="43"/>
        <end position="71"/>
    </location>
</feature>
<dbReference type="GO" id="GO:0015174">
    <property type="term" value="F:basic amino acid transmembrane transporter activity"/>
    <property type="evidence" value="ECO:0007669"/>
    <property type="project" value="TreeGrafter"/>
</dbReference>
<feature type="transmembrane region" description="Helical" evidence="6">
    <location>
        <begin position="144"/>
        <end position="165"/>
    </location>
</feature>
<dbReference type="GO" id="GO:0000329">
    <property type="term" value="C:fungal-type vacuole membrane"/>
    <property type="evidence" value="ECO:0007669"/>
    <property type="project" value="TreeGrafter"/>
</dbReference>
<dbReference type="PROSITE" id="PS50850">
    <property type="entry name" value="MFS"/>
    <property type="match status" value="1"/>
</dbReference>
<feature type="domain" description="Major facilitator superfamily (MFS) profile" evidence="7">
    <location>
        <begin position="1"/>
        <end position="480"/>
    </location>
</feature>
<feature type="transmembrane region" description="Helical" evidence="6">
    <location>
        <begin position="214"/>
        <end position="232"/>
    </location>
</feature>
<keyword evidence="3 6" id="KW-1133">Transmembrane helix</keyword>
<evidence type="ECO:0000259" key="7">
    <source>
        <dbReference type="PROSITE" id="PS50850"/>
    </source>
</evidence>
<feature type="transmembrane region" description="Helical" evidence="6">
    <location>
        <begin position="253"/>
        <end position="277"/>
    </location>
</feature>
<evidence type="ECO:0000256" key="3">
    <source>
        <dbReference type="ARBA" id="ARBA00022989"/>
    </source>
</evidence>
<dbReference type="InterPro" id="IPR020846">
    <property type="entry name" value="MFS_dom"/>
</dbReference>
<dbReference type="EMBL" id="JABCKV010000239">
    <property type="protein sequence ID" value="KAG5641877.1"/>
    <property type="molecule type" value="Genomic_DNA"/>
</dbReference>